<dbReference type="RefSeq" id="WP_203795701.1">
    <property type="nucleotide sequence ID" value="NZ_BAAAQE010000036.1"/>
</dbReference>
<evidence type="ECO:0008006" key="10">
    <source>
        <dbReference type="Google" id="ProtNLM"/>
    </source>
</evidence>
<protein>
    <recommendedName>
        <fullName evidence="10">Multicopper oxidase type 3</fullName>
    </recommendedName>
</protein>
<feature type="transmembrane region" description="Helical" evidence="5">
    <location>
        <begin position="29"/>
        <end position="49"/>
    </location>
</feature>
<proteinExistence type="predicted"/>
<gene>
    <name evidence="8" type="ORF">Aco03nite_030080</name>
</gene>
<dbReference type="PANTHER" id="PTHR11709:SF394">
    <property type="entry name" value="FI03373P-RELATED"/>
    <property type="match status" value="1"/>
</dbReference>
<dbReference type="InterPro" id="IPR002355">
    <property type="entry name" value="Cu_oxidase_Cu_BS"/>
</dbReference>
<keyword evidence="5" id="KW-0472">Membrane</keyword>
<organism evidence="8 9">
    <name type="scientific">Actinoplanes couchii</name>
    <dbReference type="NCBI Taxonomy" id="403638"/>
    <lineage>
        <taxon>Bacteria</taxon>
        <taxon>Bacillati</taxon>
        <taxon>Actinomycetota</taxon>
        <taxon>Actinomycetes</taxon>
        <taxon>Micromonosporales</taxon>
        <taxon>Micromonosporaceae</taxon>
        <taxon>Actinoplanes</taxon>
    </lineage>
</organism>
<keyword evidence="1" id="KW-0479">Metal-binding</keyword>
<dbReference type="Proteomes" id="UP000612282">
    <property type="component" value="Unassembled WGS sequence"/>
</dbReference>
<dbReference type="CDD" id="cd04202">
    <property type="entry name" value="CuRO_D2_2dMcoN_like"/>
    <property type="match status" value="1"/>
</dbReference>
<dbReference type="PANTHER" id="PTHR11709">
    <property type="entry name" value="MULTI-COPPER OXIDASE"/>
    <property type="match status" value="1"/>
</dbReference>
<evidence type="ECO:0000313" key="8">
    <source>
        <dbReference type="EMBL" id="GID54604.1"/>
    </source>
</evidence>
<dbReference type="SUPFAM" id="SSF49503">
    <property type="entry name" value="Cupredoxins"/>
    <property type="match status" value="3"/>
</dbReference>
<feature type="transmembrane region" description="Helical" evidence="5">
    <location>
        <begin position="125"/>
        <end position="145"/>
    </location>
</feature>
<keyword evidence="2" id="KW-0560">Oxidoreductase</keyword>
<name>A0ABQ3X819_9ACTN</name>
<comment type="caution">
    <text evidence="8">The sequence shown here is derived from an EMBL/GenBank/DDBJ whole genome shotgun (WGS) entry which is preliminary data.</text>
</comment>
<evidence type="ECO:0000259" key="7">
    <source>
        <dbReference type="Pfam" id="PF07732"/>
    </source>
</evidence>
<dbReference type="InterPro" id="IPR011706">
    <property type="entry name" value="Cu-oxidase_C"/>
</dbReference>
<keyword evidence="5" id="KW-0812">Transmembrane</keyword>
<dbReference type="Gene3D" id="2.60.40.420">
    <property type="entry name" value="Cupredoxins - blue copper proteins"/>
    <property type="match status" value="3"/>
</dbReference>
<feature type="domain" description="Plastocyanin-like" evidence="6">
    <location>
        <begin position="439"/>
        <end position="540"/>
    </location>
</feature>
<feature type="transmembrane region" description="Helical" evidence="5">
    <location>
        <begin position="100"/>
        <end position="119"/>
    </location>
</feature>
<accession>A0ABQ3X819</accession>
<evidence type="ECO:0000256" key="1">
    <source>
        <dbReference type="ARBA" id="ARBA00022723"/>
    </source>
</evidence>
<sequence length="555" mass="59070">MFAILIFLDLTLAVLQLVAAPLLWVRTLAALAAGRLAVALGLLTGGLLLADSRLSVQVPLALIPALFALWRPGRTSARVSAAGAVLSVWWLLVPFPPEDTVLVLAGSAAVLGLIVVLSARPLSLALVFLLVPAASLTAAATASASGGHRHDTPGRLSVDRLTGPEDQTPDVRTTLTAARTGDRLTFNGTSPGPEIRAKVGQLVEVTLLNRDVDSGVTLHWHGVDVPNAEDGVPGVTQDAVPPGGRHVYRFVPTRSGTFWYHTHRDALHNVEKGLFGAFIVDDAPFGGFERVLFTHHWAGTEDVPAGREVRLRTVNSSAEPRTVQVAGADFRVTAVDGNPIQGATPLAPGTDLVLAAGGRYDLGFTMPPGPVTVALDGETRTLSPGGTAPPLPVTSQRQFDPLSYGSPSAPVATGHQRVFDLRLDDGFGFSQGRLSYVSSLINGRLYPAVPTLEVAHGDRVKVRIASRSTIQHPFHLHGHRVRVLSRNGEPSTGSPWWTDTLNVGRGELYEIEFTADNPGIWMNHCHNFQHGADGMILHLAYQGVSTPFSSDHAPE</sequence>
<evidence type="ECO:0000313" key="9">
    <source>
        <dbReference type="Proteomes" id="UP000612282"/>
    </source>
</evidence>
<evidence type="ECO:0000256" key="5">
    <source>
        <dbReference type="SAM" id="Phobius"/>
    </source>
</evidence>
<dbReference type="InterPro" id="IPR008972">
    <property type="entry name" value="Cupredoxin"/>
</dbReference>
<dbReference type="PROSITE" id="PS00080">
    <property type="entry name" value="MULTICOPPER_OXIDASE2"/>
    <property type="match status" value="1"/>
</dbReference>
<evidence type="ECO:0000256" key="4">
    <source>
        <dbReference type="SAM" id="MobiDB-lite"/>
    </source>
</evidence>
<reference evidence="8 9" key="1">
    <citation type="submission" date="2021-01" db="EMBL/GenBank/DDBJ databases">
        <title>Whole genome shotgun sequence of Actinoplanes couchii NBRC 106145.</title>
        <authorList>
            <person name="Komaki H."/>
            <person name="Tamura T."/>
        </authorList>
    </citation>
    <scope>NUCLEOTIDE SEQUENCE [LARGE SCALE GENOMIC DNA]</scope>
    <source>
        <strain evidence="8 9">NBRC 106145</strain>
    </source>
</reference>
<dbReference type="Pfam" id="PF07731">
    <property type="entry name" value="Cu-oxidase_2"/>
    <property type="match status" value="1"/>
</dbReference>
<keyword evidence="3" id="KW-0186">Copper</keyword>
<evidence type="ECO:0000256" key="3">
    <source>
        <dbReference type="ARBA" id="ARBA00023008"/>
    </source>
</evidence>
<dbReference type="InterPro" id="IPR011707">
    <property type="entry name" value="Cu-oxidase-like_N"/>
</dbReference>
<feature type="region of interest" description="Disordered" evidence="4">
    <location>
        <begin position="141"/>
        <end position="168"/>
    </location>
</feature>
<evidence type="ECO:0000259" key="6">
    <source>
        <dbReference type="Pfam" id="PF07731"/>
    </source>
</evidence>
<dbReference type="Pfam" id="PF07732">
    <property type="entry name" value="Cu-oxidase_3"/>
    <property type="match status" value="1"/>
</dbReference>
<keyword evidence="5" id="KW-1133">Transmembrane helix</keyword>
<evidence type="ECO:0000256" key="2">
    <source>
        <dbReference type="ARBA" id="ARBA00023002"/>
    </source>
</evidence>
<dbReference type="InterPro" id="IPR045087">
    <property type="entry name" value="Cu-oxidase_fam"/>
</dbReference>
<dbReference type="EMBL" id="BOMG01000042">
    <property type="protein sequence ID" value="GID54604.1"/>
    <property type="molecule type" value="Genomic_DNA"/>
</dbReference>
<keyword evidence="9" id="KW-1185">Reference proteome</keyword>
<feature type="domain" description="Plastocyanin-like" evidence="7">
    <location>
        <begin position="181"/>
        <end position="283"/>
    </location>
</feature>